<dbReference type="InterPro" id="IPR000477">
    <property type="entry name" value="RT_dom"/>
</dbReference>
<protein>
    <recommendedName>
        <fullName evidence="1">Reverse transcriptase domain-containing protein</fullName>
    </recommendedName>
</protein>
<organism evidence="2 3">
    <name type="scientific">Gossypium stocksii</name>
    <dbReference type="NCBI Taxonomy" id="47602"/>
    <lineage>
        <taxon>Eukaryota</taxon>
        <taxon>Viridiplantae</taxon>
        <taxon>Streptophyta</taxon>
        <taxon>Embryophyta</taxon>
        <taxon>Tracheophyta</taxon>
        <taxon>Spermatophyta</taxon>
        <taxon>Magnoliopsida</taxon>
        <taxon>eudicotyledons</taxon>
        <taxon>Gunneridae</taxon>
        <taxon>Pentapetalae</taxon>
        <taxon>rosids</taxon>
        <taxon>malvids</taxon>
        <taxon>Malvales</taxon>
        <taxon>Malvaceae</taxon>
        <taxon>Malvoideae</taxon>
        <taxon>Gossypium</taxon>
    </lineage>
</organism>
<evidence type="ECO:0000313" key="3">
    <source>
        <dbReference type="Proteomes" id="UP000828251"/>
    </source>
</evidence>
<dbReference type="PANTHER" id="PTHR33116">
    <property type="entry name" value="REVERSE TRANSCRIPTASE ZINC-BINDING DOMAIN-CONTAINING PROTEIN-RELATED-RELATED"/>
    <property type="match status" value="1"/>
</dbReference>
<dbReference type="AlphaFoldDB" id="A0A9D3V145"/>
<feature type="domain" description="Reverse transcriptase" evidence="1">
    <location>
        <begin position="17"/>
        <end position="99"/>
    </location>
</feature>
<evidence type="ECO:0000313" key="2">
    <source>
        <dbReference type="EMBL" id="KAH1065549.1"/>
    </source>
</evidence>
<accession>A0A9D3V145</accession>
<evidence type="ECO:0000259" key="1">
    <source>
        <dbReference type="Pfam" id="PF00078"/>
    </source>
</evidence>
<comment type="caution">
    <text evidence="2">The sequence shown here is derived from an EMBL/GenBank/DDBJ whole genome shotgun (WGS) entry which is preliminary data.</text>
</comment>
<sequence length="101" mass="11205">MLDKAVEKGLFQYYPQSKKVKLTHLSFADDLLIFAKGNLESAVGVQCVLRQFYCFSGLQLNSSKSDVFSSGISDAEVQHIQQVTGFKLGNFPVRYLGVPLV</sequence>
<reference evidence="2 3" key="1">
    <citation type="journal article" date="2021" name="Plant Biotechnol. J.">
        <title>Multi-omics assisted identification of the key and species-specific regulatory components of drought-tolerant mechanisms in Gossypium stocksii.</title>
        <authorList>
            <person name="Yu D."/>
            <person name="Ke L."/>
            <person name="Zhang D."/>
            <person name="Wu Y."/>
            <person name="Sun Y."/>
            <person name="Mei J."/>
            <person name="Sun J."/>
            <person name="Sun Y."/>
        </authorList>
    </citation>
    <scope>NUCLEOTIDE SEQUENCE [LARGE SCALE GENOMIC DNA]</scope>
    <source>
        <strain evidence="3">cv. E1</strain>
        <tissue evidence="2">Leaf</tissue>
    </source>
</reference>
<gene>
    <name evidence="2" type="ORF">J1N35_030536</name>
</gene>
<keyword evidence="3" id="KW-1185">Reference proteome</keyword>
<dbReference type="EMBL" id="JAIQCV010000009">
    <property type="protein sequence ID" value="KAH1065549.1"/>
    <property type="molecule type" value="Genomic_DNA"/>
</dbReference>
<name>A0A9D3V145_9ROSI</name>
<dbReference type="Proteomes" id="UP000828251">
    <property type="component" value="Unassembled WGS sequence"/>
</dbReference>
<proteinExistence type="predicted"/>
<dbReference type="PANTHER" id="PTHR33116:SF80">
    <property type="entry name" value="REVERSE TRANSCRIPTASE ZINC-BINDING DOMAIN-CONTAINING PROTEIN"/>
    <property type="match status" value="1"/>
</dbReference>
<dbReference type="Pfam" id="PF00078">
    <property type="entry name" value="RVT_1"/>
    <property type="match status" value="1"/>
</dbReference>
<dbReference type="OrthoDB" id="1935611at2759"/>